<name>A0A3M7RFH4_BRAPC</name>
<evidence type="ECO:0000313" key="2">
    <source>
        <dbReference type="Proteomes" id="UP000276133"/>
    </source>
</evidence>
<comment type="caution">
    <text evidence="1">The sequence shown here is derived from an EMBL/GenBank/DDBJ whole genome shotgun (WGS) entry which is preliminary data.</text>
</comment>
<organism evidence="1 2">
    <name type="scientific">Brachionus plicatilis</name>
    <name type="common">Marine rotifer</name>
    <name type="synonym">Brachionus muelleri</name>
    <dbReference type="NCBI Taxonomy" id="10195"/>
    <lineage>
        <taxon>Eukaryota</taxon>
        <taxon>Metazoa</taxon>
        <taxon>Spiralia</taxon>
        <taxon>Gnathifera</taxon>
        <taxon>Rotifera</taxon>
        <taxon>Eurotatoria</taxon>
        <taxon>Monogononta</taxon>
        <taxon>Pseudotrocha</taxon>
        <taxon>Ploima</taxon>
        <taxon>Brachionidae</taxon>
        <taxon>Brachionus</taxon>
    </lineage>
</organism>
<dbReference type="EMBL" id="REGN01003501">
    <property type="protein sequence ID" value="RNA22267.1"/>
    <property type="molecule type" value="Genomic_DNA"/>
</dbReference>
<evidence type="ECO:0000313" key="1">
    <source>
        <dbReference type="EMBL" id="RNA22267.1"/>
    </source>
</evidence>
<dbReference type="Proteomes" id="UP000276133">
    <property type="component" value="Unassembled WGS sequence"/>
</dbReference>
<reference evidence="1 2" key="1">
    <citation type="journal article" date="2018" name="Sci. Rep.">
        <title>Genomic signatures of local adaptation to the degree of environmental predictability in rotifers.</title>
        <authorList>
            <person name="Franch-Gras L."/>
            <person name="Hahn C."/>
            <person name="Garcia-Roger E.M."/>
            <person name="Carmona M.J."/>
            <person name="Serra M."/>
            <person name="Gomez A."/>
        </authorList>
    </citation>
    <scope>NUCLEOTIDE SEQUENCE [LARGE SCALE GENOMIC DNA]</scope>
    <source>
        <strain evidence="1">HYR1</strain>
    </source>
</reference>
<dbReference type="AlphaFoldDB" id="A0A3M7RFH4"/>
<gene>
    <name evidence="1" type="ORF">BpHYR1_037839</name>
</gene>
<accession>A0A3M7RFH4</accession>
<keyword evidence="2" id="KW-1185">Reference proteome</keyword>
<sequence>MKGATKYVAKEFLFNLLKLVLLIKSVDRPKTQVLQIVDSSAILQNLHRFCRLLQKVKQQLFHFVSFTEQVFDIWNKRKFVQIKTIALSEFDVFEINSCILLVLKFNDFIVIARFLSYKMMHSFVFKKKVLIIKNDWRRKFLEFFTIFVSQPCPTEAV</sequence>
<proteinExistence type="predicted"/>
<protein>
    <submittedName>
        <fullName evidence="1">Uncharacterized protein</fullName>
    </submittedName>
</protein>